<evidence type="ECO:0000313" key="3">
    <source>
        <dbReference type="EMBL" id="KAG8363871.1"/>
    </source>
</evidence>
<evidence type="ECO:0000256" key="2">
    <source>
        <dbReference type="SAM" id="MobiDB-lite"/>
    </source>
</evidence>
<evidence type="ECO:0008006" key="5">
    <source>
        <dbReference type="Google" id="ProtNLM"/>
    </source>
</evidence>
<reference evidence="3" key="1">
    <citation type="submission" date="2019-10" db="EMBL/GenBank/DDBJ databases">
        <authorList>
            <person name="Zhang R."/>
            <person name="Pan Y."/>
            <person name="Wang J."/>
            <person name="Ma R."/>
            <person name="Yu S."/>
        </authorList>
    </citation>
    <scope>NUCLEOTIDE SEQUENCE</scope>
    <source>
        <strain evidence="3">LA-IB0</strain>
        <tissue evidence="3">Leaf</tissue>
    </source>
</reference>
<keyword evidence="4" id="KW-1185">Reference proteome</keyword>
<protein>
    <recommendedName>
        <fullName evidence="5">HNH homing endonuclease</fullName>
    </recommendedName>
</protein>
<feature type="compositionally biased region" description="Basic residues" evidence="2">
    <location>
        <begin position="68"/>
        <end position="79"/>
    </location>
</feature>
<feature type="region of interest" description="Disordered" evidence="2">
    <location>
        <begin position="1"/>
        <end position="31"/>
    </location>
</feature>
<dbReference type="AlphaFoldDB" id="A0AAV6W7P2"/>
<evidence type="ECO:0000313" key="4">
    <source>
        <dbReference type="Proteomes" id="UP000826271"/>
    </source>
</evidence>
<proteinExistence type="predicted"/>
<sequence>MATPPLNKKTQLIKPNPVNKKPPFVPSQKSHDLFSTSETRYKKIIKLPKILVKIMQKRNSTYNDHNRANSKKRRSKGPGKGRYGLSQKIGAIISGACGSRRKAQEMCNYNTDAEAALENTEERIKTLSFKEHELEQHGSRSCNKIHAKPKVDVGAGFYFRKWKAIKNGNANANGIESMGSKPNYWRMRSGVTHKRYLKGEKEDTNREVELCKKRILMGIKCRPLNLSGKLQYDKNGILLPEPSEEF</sequence>
<accession>A0AAV6W7P2</accession>
<feature type="coiled-coil region" evidence="1">
    <location>
        <begin position="110"/>
        <end position="137"/>
    </location>
</feature>
<comment type="caution">
    <text evidence="3">The sequence shown here is derived from an EMBL/GenBank/DDBJ whole genome shotgun (WGS) entry which is preliminary data.</text>
</comment>
<keyword evidence="1" id="KW-0175">Coiled coil</keyword>
<dbReference type="EMBL" id="WHWC01000019">
    <property type="protein sequence ID" value="KAG8363871.1"/>
    <property type="molecule type" value="Genomic_DNA"/>
</dbReference>
<name>A0AAV6W7P2_9LAMI</name>
<evidence type="ECO:0000256" key="1">
    <source>
        <dbReference type="SAM" id="Coils"/>
    </source>
</evidence>
<dbReference type="PANTHER" id="PTHR33237">
    <property type="entry name" value="F2P16.13 PROTEIN-RELATED"/>
    <property type="match status" value="1"/>
</dbReference>
<organism evidence="3 4">
    <name type="scientific">Buddleja alternifolia</name>
    <dbReference type="NCBI Taxonomy" id="168488"/>
    <lineage>
        <taxon>Eukaryota</taxon>
        <taxon>Viridiplantae</taxon>
        <taxon>Streptophyta</taxon>
        <taxon>Embryophyta</taxon>
        <taxon>Tracheophyta</taxon>
        <taxon>Spermatophyta</taxon>
        <taxon>Magnoliopsida</taxon>
        <taxon>eudicotyledons</taxon>
        <taxon>Gunneridae</taxon>
        <taxon>Pentapetalae</taxon>
        <taxon>asterids</taxon>
        <taxon>lamiids</taxon>
        <taxon>Lamiales</taxon>
        <taxon>Scrophulariaceae</taxon>
        <taxon>Buddlejeae</taxon>
        <taxon>Buddleja</taxon>
    </lineage>
</organism>
<feature type="region of interest" description="Disordered" evidence="2">
    <location>
        <begin position="58"/>
        <end position="84"/>
    </location>
</feature>
<gene>
    <name evidence="3" type="ORF">BUALT_Bualt19G0067600</name>
</gene>
<dbReference type="Proteomes" id="UP000826271">
    <property type="component" value="Unassembled WGS sequence"/>
</dbReference>
<dbReference type="PANTHER" id="PTHR33237:SF39">
    <property type="match status" value="1"/>
</dbReference>